<proteinExistence type="predicted"/>
<evidence type="ECO:0000313" key="2">
    <source>
        <dbReference type="EMBL" id="ABG86091.1"/>
    </source>
</evidence>
<name>Q0SU01_CLOPS</name>
<keyword evidence="1" id="KW-0472">Membrane</keyword>
<gene>
    <name evidence="2" type="ordered locus">CPR_1084</name>
</gene>
<dbReference type="KEGG" id="cpr:CPR_1084"/>
<dbReference type="EMBL" id="CP000312">
    <property type="protein sequence ID" value="ABG86091.1"/>
    <property type="molecule type" value="Genomic_DNA"/>
</dbReference>
<keyword evidence="1" id="KW-0812">Transmembrane</keyword>
<evidence type="ECO:0000313" key="3">
    <source>
        <dbReference type="Proteomes" id="UP000001824"/>
    </source>
</evidence>
<dbReference type="Proteomes" id="UP000001824">
    <property type="component" value="Chromosome"/>
</dbReference>
<sequence>MKEYFNIFVLGIRVTILLLFLRGILTKLIPSYNEVAN</sequence>
<organism evidence="2 3">
    <name type="scientific">Clostridium perfringens (strain SM101 / Type A)</name>
    <dbReference type="NCBI Taxonomy" id="289380"/>
    <lineage>
        <taxon>Bacteria</taxon>
        <taxon>Bacillati</taxon>
        <taxon>Bacillota</taxon>
        <taxon>Clostridia</taxon>
        <taxon>Eubacteriales</taxon>
        <taxon>Clostridiaceae</taxon>
        <taxon>Clostridium</taxon>
    </lineage>
</organism>
<keyword evidence="1" id="KW-1133">Transmembrane helix</keyword>
<evidence type="ECO:0000256" key="1">
    <source>
        <dbReference type="SAM" id="Phobius"/>
    </source>
</evidence>
<reference evidence="2 3" key="1">
    <citation type="journal article" date="2006" name="Genome Res.">
        <title>Skewed genomic variability in strains of the toxigenic bacterial pathogen, Clostridium perfringens.</title>
        <authorList>
            <person name="Myers G.S."/>
            <person name="Rasko D.A."/>
            <person name="Cheung J.K."/>
            <person name="Ravel J."/>
            <person name="Seshadri R."/>
            <person name="Deboy R.T."/>
            <person name="Ren Q."/>
            <person name="Varga J."/>
            <person name="Awad M.M."/>
            <person name="Brinkac L.M."/>
            <person name="Daugherty S.C."/>
            <person name="Haft D.H."/>
            <person name="Dodson R.J."/>
            <person name="Madupu R."/>
            <person name="Nelson W.C."/>
            <person name="Rosovitz M.J."/>
            <person name="Sullivan S.A."/>
            <person name="Khouri H."/>
            <person name="Dimitrov G.I."/>
            <person name="Watkins K.L."/>
            <person name="Mulligan S."/>
            <person name="Benton J."/>
            <person name="Radune D."/>
            <person name="Fisher D.J."/>
            <person name="Atkins H.S."/>
            <person name="Hiscox T."/>
            <person name="Jost B.H."/>
            <person name="Billington S.J."/>
            <person name="Songer J.G."/>
            <person name="McClane B.A."/>
            <person name="Titball R.W."/>
            <person name="Rood J.I."/>
            <person name="Melville S.B."/>
            <person name="Paulsen I.T."/>
        </authorList>
    </citation>
    <scope>NUCLEOTIDE SEQUENCE [LARGE SCALE GENOMIC DNA]</scope>
    <source>
        <strain evidence="3">SM101 / Type A</strain>
    </source>
</reference>
<feature type="transmembrane region" description="Helical" evidence="1">
    <location>
        <begin position="7"/>
        <end position="25"/>
    </location>
</feature>
<protein>
    <submittedName>
        <fullName evidence="2">Uncharacterized protein</fullName>
    </submittedName>
</protein>
<dbReference type="AlphaFoldDB" id="Q0SU01"/>
<dbReference type="BioCyc" id="CPER289380:GI76-1100-MONOMER"/>
<accession>Q0SU01</accession>